<evidence type="ECO:0000256" key="1">
    <source>
        <dbReference type="ARBA" id="ARBA00022884"/>
    </source>
</evidence>
<feature type="compositionally biased region" description="Low complexity" evidence="3">
    <location>
        <begin position="924"/>
        <end position="943"/>
    </location>
</feature>
<feature type="region of interest" description="Disordered" evidence="3">
    <location>
        <begin position="288"/>
        <end position="309"/>
    </location>
</feature>
<name>A0A4Y7TIT0_COPMI</name>
<organism evidence="5 6">
    <name type="scientific">Coprinellus micaceus</name>
    <name type="common">Glistening ink-cap mushroom</name>
    <name type="synonym">Coprinus micaceus</name>
    <dbReference type="NCBI Taxonomy" id="71717"/>
    <lineage>
        <taxon>Eukaryota</taxon>
        <taxon>Fungi</taxon>
        <taxon>Dikarya</taxon>
        <taxon>Basidiomycota</taxon>
        <taxon>Agaricomycotina</taxon>
        <taxon>Agaricomycetes</taxon>
        <taxon>Agaricomycetidae</taxon>
        <taxon>Agaricales</taxon>
        <taxon>Agaricineae</taxon>
        <taxon>Psathyrellaceae</taxon>
        <taxon>Coprinellus</taxon>
    </lineage>
</organism>
<reference evidence="5 6" key="1">
    <citation type="journal article" date="2019" name="Nat. Ecol. Evol.">
        <title>Megaphylogeny resolves global patterns of mushroom evolution.</title>
        <authorList>
            <person name="Varga T."/>
            <person name="Krizsan K."/>
            <person name="Foldi C."/>
            <person name="Dima B."/>
            <person name="Sanchez-Garcia M."/>
            <person name="Sanchez-Ramirez S."/>
            <person name="Szollosi G.J."/>
            <person name="Szarkandi J.G."/>
            <person name="Papp V."/>
            <person name="Albert L."/>
            <person name="Andreopoulos W."/>
            <person name="Angelini C."/>
            <person name="Antonin V."/>
            <person name="Barry K.W."/>
            <person name="Bougher N.L."/>
            <person name="Buchanan P."/>
            <person name="Buyck B."/>
            <person name="Bense V."/>
            <person name="Catcheside P."/>
            <person name="Chovatia M."/>
            <person name="Cooper J."/>
            <person name="Damon W."/>
            <person name="Desjardin D."/>
            <person name="Finy P."/>
            <person name="Geml J."/>
            <person name="Haridas S."/>
            <person name="Hughes K."/>
            <person name="Justo A."/>
            <person name="Karasinski D."/>
            <person name="Kautmanova I."/>
            <person name="Kiss B."/>
            <person name="Kocsube S."/>
            <person name="Kotiranta H."/>
            <person name="LaButti K.M."/>
            <person name="Lechner B.E."/>
            <person name="Liimatainen K."/>
            <person name="Lipzen A."/>
            <person name="Lukacs Z."/>
            <person name="Mihaltcheva S."/>
            <person name="Morgado L.N."/>
            <person name="Niskanen T."/>
            <person name="Noordeloos M.E."/>
            <person name="Ohm R.A."/>
            <person name="Ortiz-Santana B."/>
            <person name="Ovrebo C."/>
            <person name="Racz N."/>
            <person name="Riley R."/>
            <person name="Savchenko A."/>
            <person name="Shiryaev A."/>
            <person name="Soop K."/>
            <person name="Spirin V."/>
            <person name="Szebenyi C."/>
            <person name="Tomsovsky M."/>
            <person name="Tulloss R.E."/>
            <person name="Uehling J."/>
            <person name="Grigoriev I.V."/>
            <person name="Vagvolgyi C."/>
            <person name="Papp T."/>
            <person name="Martin F.M."/>
            <person name="Miettinen O."/>
            <person name="Hibbett D.S."/>
            <person name="Nagy L.G."/>
        </authorList>
    </citation>
    <scope>NUCLEOTIDE SEQUENCE [LARGE SCALE GENOMIC DNA]</scope>
    <source>
        <strain evidence="5 6">FP101781</strain>
    </source>
</reference>
<dbReference type="Gene3D" id="3.30.70.330">
    <property type="match status" value="2"/>
</dbReference>
<evidence type="ECO:0000313" key="6">
    <source>
        <dbReference type="Proteomes" id="UP000298030"/>
    </source>
</evidence>
<dbReference type="Proteomes" id="UP000298030">
    <property type="component" value="Unassembled WGS sequence"/>
</dbReference>
<feature type="compositionally biased region" description="Low complexity" evidence="3">
    <location>
        <begin position="894"/>
        <end position="904"/>
    </location>
</feature>
<evidence type="ECO:0000313" key="5">
    <source>
        <dbReference type="EMBL" id="TEB34085.1"/>
    </source>
</evidence>
<feature type="compositionally biased region" description="Polar residues" evidence="3">
    <location>
        <begin position="1317"/>
        <end position="1329"/>
    </location>
</feature>
<protein>
    <recommendedName>
        <fullName evidence="4">RRM domain-containing protein</fullName>
    </recommendedName>
</protein>
<feature type="compositionally biased region" description="Low complexity" evidence="3">
    <location>
        <begin position="705"/>
        <end position="726"/>
    </location>
</feature>
<feature type="compositionally biased region" description="Low complexity" evidence="3">
    <location>
        <begin position="661"/>
        <end position="682"/>
    </location>
</feature>
<feature type="region of interest" description="Disordered" evidence="3">
    <location>
        <begin position="704"/>
        <end position="828"/>
    </location>
</feature>
<dbReference type="GO" id="GO:0003729">
    <property type="term" value="F:mRNA binding"/>
    <property type="evidence" value="ECO:0007669"/>
    <property type="project" value="TreeGrafter"/>
</dbReference>
<gene>
    <name evidence="5" type="ORF">FA13DRAFT_1729555</name>
</gene>
<feature type="region of interest" description="Disordered" evidence="3">
    <location>
        <begin position="441"/>
        <end position="473"/>
    </location>
</feature>
<sequence length="1329" mass="142943">MSDPYVLHNQASRSPPLGPASSSSDSSSTATIASNSDVTNAERVLSPIVDRLETIIDSTTAAQSAPSNDAIEAAIRAAINSGESRSSPSVASSGMGGGDGRTVPPRDTRTQLFVGNLPYRVRWQDLKDLFRRAGTVLRADVSLGADNRSRGYGTVLLATAEDAGRAIDMFNGYEWQGRMLEVRVDRIGGPMSGESTTMQGLGAGMQAPMMGGVQIVNTMGLYQQAQTFLSPSPQFASQSQVQSPAFSLQVQPSGQQHQIFSPQPQHLSIGQIQSQLQIPGQSQFEKLQSQQYHGQQPQQAQQHPPSIPGRTLFVGNLPYHVQWQDLKDLFRRTPGGVTVLRADVALGPDGRSKGFGTVTLRTEEEAERAKRWFSGYEFNGRQLKVHHDRVPLSSTPSQVQHPHGLHSSAGSPVYAASPSLLSQQMMVLNLADALTADQHTVSSSYSRRSSSPSNTASSSSSRGYPPYPSSRLRNEALPSHTIQAYQQDHPARLGAHHARSHSGSVSGTPDIPPAAVSPVLANRPTHITLPAPSFNLDFDPSMASLESFKPPISSDYDGDMESGSGDRSRRESHSSRLQQTTPLQIHFKQYMQKERSDRERRQGEARDHYSSPPPQNEQQLYQLLHGSRQVSVAAGVGPSDRSPQPQHRQYYAQLNAPPPQLSLSHSLSSTTSTSADSAASDTPYLLKEHEKSYASGLRPPAGTTLRAGLSSGASSAANSSQSLPLAFGNRTRSSPSARVTRDASPDKLDVAGRPQSVVSTTGSTTSASESGMSTSLSGSSRTGSSVPAGSLPLRHRSPSKQRQRGLSVKQEKERAHPYHPGSITLPPPPHVVFPAGGAVEAASQAPPERLNELSGANVGTELFQQYHPFAKPGEDDAVFEQSGVPTIQAKKHTTGSSDTGSVSSRKNGKESTKNRDVQQWSETQAYHHWQQQQQAYQQQYHHQPPATPSHHPYPAGQSQLTPHGLPPMTPSMPPFTFVGAQMTPGFQSPAGIYSSAHPISPGGPSHFQQRRARMVGDTRMRHHPNAPGTLSLPPPQLAFVPHQQSPPVLSPASTVGPGTAGLPPHSYLLPLGSPGSPYALGPHHPLAHTHHQQPFQPPSVYGHVPHPLSHSFGHAVGPLGAMSPGAPWGRPGEIQPYGNAAVGGPARRSSGEQRSNRSRSVTRENEESEQAEPTQSPYMQSGGYWVYNNSMVEPKGYFDQLYMGPSAYRHEGPEAERSAETEGDDRTEGQRARRLQRPPLGVESTSSQSSGTPHRTFSMSTTCASSPDTLATSFGGEEEEMRRFVSEDASPTFKAASELVPRLQHSHTDPSKAAGLSQLSRRANSSEPK</sequence>
<dbReference type="GO" id="GO:0005634">
    <property type="term" value="C:nucleus"/>
    <property type="evidence" value="ECO:0007669"/>
    <property type="project" value="TreeGrafter"/>
</dbReference>
<evidence type="ECO:0000259" key="4">
    <source>
        <dbReference type="PROSITE" id="PS50102"/>
    </source>
</evidence>
<feature type="compositionally biased region" description="Low complexity" evidence="3">
    <location>
        <begin position="11"/>
        <end position="36"/>
    </location>
</feature>
<dbReference type="PANTHER" id="PTHR23003">
    <property type="entry name" value="RNA RECOGNITION MOTIF RRM DOMAIN CONTAINING PROTEIN"/>
    <property type="match status" value="1"/>
</dbReference>
<feature type="compositionally biased region" description="Basic and acidic residues" evidence="3">
    <location>
        <begin position="1208"/>
        <end position="1231"/>
    </location>
</feature>
<feature type="compositionally biased region" description="Basic and acidic residues" evidence="3">
    <location>
        <begin position="1149"/>
        <end position="1165"/>
    </location>
</feature>
<feature type="compositionally biased region" description="Basic and acidic residues" evidence="3">
    <location>
        <begin position="907"/>
        <end position="916"/>
    </location>
</feature>
<feature type="region of interest" description="Disordered" evidence="3">
    <location>
        <begin position="392"/>
        <end position="411"/>
    </location>
</feature>
<feature type="region of interest" description="Disordered" evidence="3">
    <location>
        <begin position="490"/>
        <end position="517"/>
    </location>
</feature>
<dbReference type="OrthoDB" id="3065783at2759"/>
<keyword evidence="1 2" id="KW-0694">RNA-binding</keyword>
<feature type="region of interest" description="Disordered" evidence="3">
    <location>
        <begin position="1208"/>
        <end position="1329"/>
    </location>
</feature>
<dbReference type="InterPro" id="IPR050374">
    <property type="entry name" value="RRT5_SRSF_SR"/>
</dbReference>
<feature type="compositionally biased region" description="Basic residues" evidence="3">
    <location>
        <begin position="793"/>
        <end position="803"/>
    </location>
</feature>
<feature type="compositionally biased region" description="Low complexity" evidence="3">
    <location>
        <begin position="442"/>
        <end position="464"/>
    </location>
</feature>
<feature type="compositionally biased region" description="Pro residues" evidence="3">
    <location>
        <begin position="964"/>
        <end position="973"/>
    </location>
</feature>
<dbReference type="GO" id="GO:1990904">
    <property type="term" value="C:ribonucleoprotein complex"/>
    <property type="evidence" value="ECO:0007669"/>
    <property type="project" value="TreeGrafter"/>
</dbReference>
<accession>A0A4Y7TIT0</accession>
<feature type="compositionally biased region" description="Basic and acidic residues" evidence="3">
    <location>
        <begin position="591"/>
        <end position="609"/>
    </location>
</feature>
<feature type="compositionally biased region" description="Basic and acidic residues" evidence="3">
    <location>
        <begin position="739"/>
        <end position="750"/>
    </location>
</feature>
<dbReference type="SUPFAM" id="SSF54928">
    <property type="entry name" value="RNA-binding domain, RBD"/>
    <property type="match status" value="2"/>
</dbReference>
<feature type="region of interest" description="Disordered" evidence="3">
    <location>
        <begin position="886"/>
        <end position="983"/>
    </location>
</feature>
<dbReference type="InterPro" id="IPR000504">
    <property type="entry name" value="RRM_dom"/>
</dbReference>
<feature type="region of interest" description="Disordered" evidence="3">
    <location>
        <begin position="1"/>
        <end position="37"/>
    </location>
</feature>
<dbReference type="GO" id="GO:0005737">
    <property type="term" value="C:cytoplasm"/>
    <property type="evidence" value="ECO:0007669"/>
    <property type="project" value="TreeGrafter"/>
</dbReference>
<dbReference type="InterPro" id="IPR012677">
    <property type="entry name" value="Nucleotide-bd_a/b_plait_sf"/>
</dbReference>
<feature type="region of interest" description="Disordered" evidence="3">
    <location>
        <begin position="82"/>
        <end position="108"/>
    </location>
</feature>
<dbReference type="Pfam" id="PF00076">
    <property type="entry name" value="RRM_1"/>
    <property type="match status" value="2"/>
</dbReference>
<dbReference type="EMBL" id="QPFP01000010">
    <property type="protein sequence ID" value="TEB34085.1"/>
    <property type="molecule type" value="Genomic_DNA"/>
</dbReference>
<feature type="compositionally biased region" description="Low complexity" evidence="3">
    <location>
        <begin position="288"/>
        <end position="302"/>
    </location>
</feature>
<evidence type="ECO:0000256" key="3">
    <source>
        <dbReference type="SAM" id="MobiDB-lite"/>
    </source>
</evidence>
<feature type="domain" description="RRM" evidence="4">
    <location>
        <begin position="110"/>
        <end position="187"/>
    </location>
</feature>
<proteinExistence type="predicted"/>
<feature type="domain" description="RRM" evidence="4">
    <location>
        <begin position="310"/>
        <end position="390"/>
    </location>
</feature>
<dbReference type="InterPro" id="IPR035979">
    <property type="entry name" value="RBD_domain_sf"/>
</dbReference>
<dbReference type="PROSITE" id="PS50102">
    <property type="entry name" value="RRM"/>
    <property type="match status" value="2"/>
</dbReference>
<feature type="region of interest" description="Disordered" evidence="3">
    <location>
        <begin position="546"/>
        <end position="616"/>
    </location>
</feature>
<feature type="compositionally biased region" description="Polar residues" evidence="3">
    <location>
        <begin position="1243"/>
        <end position="1272"/>
    </location>
</feature>
<feature type="compositionally biased region" description="Basic and acidic residues" evidence="3">
    <location>
        <begin position="564"/>
        <end position="574"/>
    </location>
</feature>
<dbReference type="FunFam" id="3.30.70.330:FF:000145">
    <property type="entry name" value="Putative RNP domain-containing protein"/>
    <property type="match status" value="1"/>
</dbReference>
<feature type="compositionally biased region" description="Low complexity" evidence="3">
    <location>
        <begin position="756"/>
        <end position="786"/>
    </location>
</feature>
<feature type="region of interest" description="Disordered" evidence="3">
    <location>
        <begin position="1123"/>
        <end position="1181"/>
    </location>
</feature>
<comment type="caution">
    <text evidence="5">The sequence shown here is derived from an EMBL/GenBank/DDBJ whole genome shotgun (WGS) entry which is preliminary data.</text>
</comment>
<dbReference type="PANTHER" id="PTHR23003:SF64">
    <property type="entry name" value="RRM DOMAIN-CONTAINING PROTEIN"/>
    <property type="match status" value="1"/>
</dbReference>
<keyword evidence="6" id="KW-1185">Reference proteome</keyword>
<feature type="compositionally biased region" description="Polar residues" evidence="3">
    <location>
        <begin position="82"/>
        <end position="92"/>
    </location>
</feature>
<evidence type="ECO:0000256" key="2">
    <source>
        <dbReference type="PROSITE-ProRule" id="PRU00176"/>
    </source>
</evidence>
<dbReference type="STRING" id="71717.A0A4Y7TIT0"/>
<dbReference type="SMART" id="SM00360">
    <property type="entry name" value="RRM"/>
    <property type="match status" value="2"/>
</dbReference>
<feature type="region of interest" description="Disordered" evidence="3">
    <location>
        <begin position="657"/>
        <end position="682"/>
    </location>
</feature>